<protein>
    <submittedName>
        <fullName evidence="1">Uncharacterized protein</fullName>
    </submittedName>
</protein>
<reference evidence="1" key="1">
    <citation type="submission" date="2022-02" db="EMBL/GenBank/DDBJ databases">
        <authorList>
            <person name="King R."/>
        </authorList>
    </citation>
    <scope>NUCLEOTIDE SEQUENCE</scope>
</reference>
<dbReference type="AlphaFoldDB" id="A0A9P0N3W4"/>
<proteinExistence type="predicted"/>
<gene>
    <name evidence="1" type="ORF">SPLIT_LOCUS6859</name>
</gene>
<dbReference type="Proteomes" id="UP001153321">
    <property type="component" value="Chromosome 23"/>
</dbReference>
<dbReference type="EMBL" id="LR824554">
    <property type="protein sequence ID" value="CAH1641503.1"/>
    <property type="molecule type" value="Genomic_DNA"/>
</dbReference>
<organism evidence="1 2">
    <name type="scientific">Spodoptera littoralis</name>
    <name type="common">Egyptian cotton leafworm</name>
    <dbReference type="NCBI Taxonomy" id="7109"/>
    <lineage>
        <taxon>Eukaryota</taxon>
        <taxon>Metazoa</taxon>
        <taxon>Ecdysozoa</taxon>
        <taxon>Arthropoda</taxon>
        <taxon>Hexapoda</taxon>
        <taxon>Insecta</taxon>
        <taxon>Pterygota</taxon>
        <taxon>Neoptera</taxon>
        <taxon>Endopterygota</taxon>
        <taxon>Lepidoptera</taxon>
        <taxon>Glossata</taxon>
        <taxon>Ditrysia</taxon>
        <taxon>Noctuoidea</taxon>
        <taxon>Noctuidae</taxon>
        <taxon>Amphipyrinae</taxon>
        <taxon>Spodoptera</taxon>
    </lineage>
</organism>
<evidence type="ECO:0000313" key="2">
    <source>
        <dbReference type="Proteomes" id="UP001153321"/>
    </source>
</evidence>
<evidence type="ECO:0000313" key="1">
    <source>
        <dbReference type="EMBL" id="CAH1641503.1"/>
    </source>
</evidence>
<accession>A0A9P0N3W4</accession>
<keyword evidence="2" id="KW-1185">Reference proteome</keyword>
<name>A0A9P0N3W4_SPOLI</name>
<sequence>MDVGKTIKVNDSPNVWGTPSLNMIAQRNYLFPPSLATLTGCKNIMQALLTPGGYNDTMNLHVLVRRNPITKELLDLVLERFYLLFTWPMILSNEPPPENTLAVKRINSVFTRPPTLPHAPEVTINVKCIKKYKNVNITEVIDLDEQKNKKIDITVDETLNASDTVKKLLASD</sequence>